<dbReference type="Pfam" id="PF06839">
    <property type="entry name" value="Zn_ribbon_GRF"/>
    <property type="match status" value="1"/>
</dbReference>
<reference evidence="6" key="1">
    <citation type="journal article" date="1996" name="Mol. Plant Microbe Interact.">
        <title>Use of a subtractive hybridization approach to identify new Medicago truncatula genes induced during root nodule development.</title>
        <authorList>
            <person name="Gamas P."/>
            <person name="de Carvalho Niebel F."/>
            <person name="Lescure N."/>
            <person name="Cullimore J."/>
        </authorList>
    </citation>
    <scope>NUCLEOTIDE SEQUENCE</scope>
    <source>
        <tissue evidence="6">Root nodule</tissue>
    </source>
</reference>
<feature type="domain" description="GRF-type" evidence="5">
    <location>
        <begin position="4"/>
        <end position="48"/>
    </location>
</feature>
<evidence type="ECO:0000313" key="6">
    <source>
        <dbReference type="EMBL" id="CAA75590.1"/>
    </source>
</evidence>
<organism evidence="6">
    <name type="scientific">Medicago truncatula</name>
    <name type="common">Barrel medic</name>
    <name type="synonym">Medicago tribuloides</name>
    <dbReference type="NCBI Taxonomy" id="3880"/>
    <lineage>
        <taxon>Eukaryota</taxon>
        <taxon>Viridiplantae</taxon>
        <taxon>Streptophyta</taxon>
        <taxon>Embryophyta</taxon>
        <taxon>Tracheophyta</taxon>
        <taxon>Spermatophyta</taxon>
        <taxon>Magnoliopsida</taxon>
        <taxon>eudicotyledons</taxon>
        <taxon>Gunneridae</taxon>
        <taxon>Pentapetalae</taxon>
        <taxon>rosids</taxon>
        <taxon>fabids</taxon>
        <taxon>Fabales</taxon>
        <taxon>Fabaceae</taxon>
        <taxon>Papilionoideae</taxon>
        <taxon>50 kb inversion clade</taxon>
        <taxon>NPAAA clade</taxon>
        <taxon>Hologalegina</taxon>
        <taxon>IRL clade</taxon>
        <taxon>Trifolieae</taxon>
        <taxon>Medicago</taxon>
    </lineage>
</organism>
<dbReference type="EMBL" id="Y15368">
    <property type="protein sequence ID" value="CAA75590.1"/>
    <property type="molecule type" value="mRNA"/>
</dbReference>
<protein>
    <submittedName>
        <fullName evidence="6">MtN20 protein</fullName>
    </submittedName>
</protein>
<keyword evidence="1" id="KW-0479">Metal-binding</keyword>
<keyword evidence="2 4" id="KW-0863">Zinc-finger</keyword>
<evidence type="ECO:0000256" key="4">
    <source>
        <dbReference type="PROSITE-ProRule" id="PRU01343"/>
    </source>
</evidence>
<name>O24098_MEDTR</name>
<evidence type="ECO:0000256" key="3">
    <source>
        <dbReference type="ARBA" id="ARBA00022833"/>
    </source>
</evidence>
<reference evidence="6" key="2">
    <citation type="submission" date="1997-10" db="EMBL/GenBank/DDBJ databases">
        <authorList>
            <person name="Gamas P."/>
        </authorList>
    </citation>
    <scope>NUCLEOTIDE SEQUENCE</scope>
    <source>
        <tissue evidence="6">Root nodule</tissue>
    </source>
</reference>
<sequence>APTCDCEAKCVIFISRTKKNPDRPFFRCPYYGQIRKTHCDYFMWEDDFIASQAAMVELQETTIERKMEAMIIQMNKDMKAMKIQINKDMEAKINELKRDTEYKFNILEREIEAMTFQISADVVAFDIKHFFGWFEGLEMILFFESRLKLSIDKVVFDLSVSLGVDLWKKEWVVPCIFYEWHSNPLLRTFRYFGVVFFSFFQRSTIDVLELGLVCVLFIIKC</sequence>
<dbReference type="PANTHER" id="PTHR33680">
    <property type="entry name" value="OS07G0190500 PROTEIN"/>
    <property type="match status" value="1"/>
</dbReference>
<dbReference type="InterPro" id="IPR010666">
    <property type="entry name" value="Znf_GRF"/>
</dbReference>
<gene>
    <name evidence="6" type="primary">MtN20</name>
</gene>
<proteinExistence type="evidence at transcript level"/>
<dbReference type="AlphaFoldDB" id="O24098"/>
<evidence type="ECO:0000256" key="2">
    <source>
        <dbReference type="ARBA" id="ARBA00022771"/>
    </source>
</evidence>
<dbReference type="ExpressionAtlas" id="O24098">
    <property type="expression patterns" value="differential"/>
</dbReference>
<dbReference type="PANTHER" id="PTHR33680:SF1">
    <property type="entry name" value="OS05G0489500 PROTEIN"/>
    <property type="match status" value="1"/>
</dbReference>
<dbReference type="PROSITE" id="PS51999">
    <property type="entry name" value="ZF_GRF"/>
    <property type="match status" value="1"/>
</dbReference>
<dbReference type="GO" id="GO:0008270">
    <property type="term" value="F:zinc ion binding"/>
    <property type="evidence" value="ECO:0007669"/>
    <property type="project" value="UniProtKB-KW"/>
</dbReference>
<evidence type="ECO:0000259" key="5">
    <source>
        <dbReference type="PROSITE" id="PS51999"/>
    </source>
</evidence>
<feature type="non-terminal residue" evidence="6">
    <location>
        <position position="1"/>
    </location>
</feature>
<keyword evidence="3" id="KW-0862">Zinc</keyword>
<evidence type="ECO:0000256" key="1">
    <source>
        <dbReference type="ARBA" id="ARBA00022723"/>
    </source>
</evidence>
<accession>O24098</accession>